<reference evidence="2" key="1">
    <citation type="submission" date="2015-05" db="EMBL/GenBank/DDBJ databases">
        <authorList>
            <person name="Fogelqvist Johan"/>
        </authorList>
    </citation>
    <scope>NUCLEOTIDE SEQUENCE [LARGE SCALE GENOMIC DNA]</scope>
</reference>
<accession>A0A0G4NH49</accession>
<dbReference type="Proteomes" id="UP000045706">
    <property type="component" value="Unassembled WGS sequence"/>
</dbReference>
<dbReference type="AlphaFoldDB" id="A0A0G4NH49"/>
<evidence type="ECO:0000313" key="1">
    <source>
        <dbReference type="EMBL" id="CRK45733.1"/>
    </source>
</evidence>
<protein>
    <submittedName>
        <fullName evidence="1">Uncharacterized protein</fullName>
    </submittedName>
</protein>
<feature type="non-terminal residue" evidence="1">
    <location>
        <position position="207"/>
    </location>
</feature>
<organism evidence="1 2">
    <name type="scientific">Verticillium longisporum</name>
    <name type="common">Verticillium dahliae var. longisporum</name>
    <dbReference type="NCBI Taxonomy" id="100787"/>
    <lineage>
        <taxon>Eukaryota</taxon>
        <taxon>Fungi</taxon>
        <taxon>Dikarya</taxon>
        <taxon>Ascomycota</taxon>
        <taxon>Pezizomycotina</taxon>
        <taxon>Sordariomycetes</taxon>
        <taxon>Hypocreomycetidae</taxon>
        <taxon>Glomerellales</taxon>
        <taxon>Plectosphaerellaceae</taxon>
        <taxon>Verticillium</taxon>
    </lineage>
</organism>
<evidence type="ECO:0000313" key="2">
    <source>
        <dbReference type="Proteomes" id="UP000045706"/>
    </source>
</evidence>
<proteinExistence type="predicted"/>
<name>A0A0G4NH49_VERLO</name>
<sequence length="207" mass="22801">MSLSMPLPPAAVVESEDLAEGNGFRHLSLPMYFEHSHSYATMTALQRSLAPRQARYLLISCARLMLVRYLHVAGVPNHRTQGIGQTLKTPSAYHPRVRGHGTTTNHSPMSPTGPVVDAPSAHGVLMLGKREPMVPATCSTDLRHIPEILRTGHLQAQSFDCGRYIPRHTYLAFSSPAEECVLVLDWAEIGSGTPIPHLLDFKVYCLQ</sequence>
<dbReference type="EMBL" id="CVQI01035050">
    <property type="protein sequence ID" value="CRK45733.1"/>
    <property type="molecule type" value="Genomic_DNA"/>
</dbReference>
<gene>
    <name evidence="1" type="ORF">BN1723_001076</name>
</gene>